<feature type="transmembrane region" description="Helical" evidence="1">
    <location>
        <begin position="6"/>
        <end position="24"/>
    </location>
</feature>
<keyword evidence="1" id="KW-0472">Membrane</keyword>
<name>A0ABP8WK49_9MICC</name>
<reference evidence="3" key="1">
    <citation type="journal article" date="2019" name="Int. J. Syst. Evol. Microbiol.">
        <title>The Global Catalogue of Microorganisms (GCM) 10K type strain sequencing project: providing services to taxonomists for standard genome sequencing and annotation.</title>
        <authorList>
            <consortium name="The Broad Institute Genomics Platform"/>
            <consortium name="The Broad Institute Genome Sequencing Center for Infectious Disease"/>
            <person name="Wu L."/>
            <person name="Ma J."/>
        </authorList>
    </citation>
    <scope>NUCLEOTIDE SEQUENCE [LARGE SCALE GENOMIC DNA]</scope>
    <source>
        <strain evidence="3">JCM 18958</strain>
    </source>
</reference>
<gene>
    <name evidence="2" type="ORF">GCM10025781_03930</name>
</gene>
<comment type="caution">
    <text evidence="2">The sequence shown here is derived from an EMBL/GenBank/DDBJ whole genome shotgun (WGS) entry which is preliminary data.</text>
</comment>
<protein>
    <submittedName>
        <fullName evidence="2">Uncharacterized protein</fullName>
    </submittedName>
</protein>
<evidence type="ECO:0000313" key="2">
    <source>
        <dbReference type="EMBL" id="GAA4690341.1"/>
    </source>
</evidence>
<keyword evidence="3" id="KW-1185">Reference proteome</keyword>
<keyword evidence="1" id="KW-1133">Transmembrane helix</keyword>
<evidence type="ECO:0000256" key="1">
    <source>
        <dbReference type="SAM" id="Phobius"/>
    </source>
</evidence>
<dbReference type="Proteomes" id="UP001501446">
    <property type="component" value="Unassembled WGS sequence"/>
</dbReference>
<keyword evidence="1" id="KW-0812">Transmembrane</keyword>
<accession>A0ABP8WK49</accession>
<dbReference type="EMBL" id="BAABLN010000003">
    <property type="protein sequence ID" value="GAA4690341.1"/>
    <property type="molecule type" value="Genomic_DNA"/>
</dbReference>
<feature type="transmembrane region" description="Helical" evidence="1">
    <location>
        <begin position="33"/>
        <end position="53"/>
    </location>
</feature>
<organism evidence="2 3">
    <name type="scientific">Kocuria gwangalliensis</name>
    <dbReference type="NCBI Taxonomy" id="501592"/>
    <lineage>
        <taxon>Bacteria</taxon>
        <taxon>Bacillati</taxon>
        <taxon>Actinomycetota</taxon>
        <taxon>Actinomycetes</taxon>
        <taxon>Micrococcales</taxon>
        <taxon>Micrococcaceae</taxon>
        <taxon>Kocuria</taxon>
    </lineage>
</organism>
<proteinExistence type="predicted"/>
<sequence length="71" mass="7994">MSLVGGSVRISWVGVWVVVVGYYLEHHYYRCELVMGGVGGLLFVNYIVDASIFERRAWMTSLGLLVCGVYF</sequence>
<evidence type="ECO:0000313" key="3">
    <source>
        <dbReference type="Proteomes" id="UP001501446"/>
    </source>
</evidence>